<proteinExistence type="inferred from homology"/>
<evidence type="ECO:0000259" key="7">
    <source>
        <dbReference type="PROSITE" id="PS51352"/>
    </source>
</evidence>
<dbReference type="InterPro" id="IPR013766">
    <property type="entry name" value="Thioredoxin_domain"/>
</dbReference>
<dbReference type="Gene3D" id="3.40.30.10">
    <property type="entry name" value="Glutaredoxin"/>
    <property type="match status" value="1"/>
</dbReference>
<evidence type="ECO:0000256" key="5">
    <source>
        <dbReference type="ARBA" id="ARBA00023284"/>
    </source>
</evidence>
<comment type="similarity">
    <text evidence="1">Belongs to the thioredoxin family. DsbA subfamily.</text>
</comment>
<comment type="caution">
    <text evidence="8">The sequence shown here is derived from an EMBL/GenBank/DDBJ whole genome shotgun (WGS) entry which is preliminary data.</text>
</comment>
<feature type="transmembrane region" description="Helical" evidence="6">
    <location>
        <begin position="21"/>
        <end position="40"/>
    </location>
</feature>
<evidence type="ECO:0000313" key="9">
    <source>
        <dbReference type="Proteomes" id="UP000033866"/>
    </source>
</evidence>
<evidence type="ECO:0000256" key="6">
    <source>
        <dbReference type="SAM" id="Phobius"/>
    </source>
</evidence>
<feature type="domain" description="Thioredoxin" evidence="7">
    <location>
        <begin position="42"/>
        <end position="246"/>
    </location>
</feature>
<dbReference type="Pfam" id="PF13462">
    <property type="entry name" value="Thioredoxin_4"/>
    <property type="match status" value="1"/>
</dbReference>
<keyword evidence="2" id="KW-0732">Signal</keyword>
<keyword evidence="3" id="KW-0560">Oxidoreductase</keyword>
<dbReference type="SUPFAM" id="SSF52833">
    <property type="entry name" value="Thioredoxin-like"/>
    <property type="match status" value="1"/>
</dbReference>
<dbReference type="InterPro" id="IPR012336">
    <property type="entry name" value="Thioredoxin-like_fold"/>
</dbReference>
<dbReference type="Proteomes" id="UP000033866">
    <property type="component" value="Unassembled WGS sequence"/>
</dbReference>
<dbReference type="Gene3D" id="1.10.40.80">
    <property type="match status" value="1"/>
</dbReference>
<evidence type="ECO:0000313" key="8">
    <source>
        <dbReference type="EMBL" id="KKP64282.1"/>
    </source>
</evidence>
<name>A0A0G0EA85_9BACT</name>
<keyword evidence="4" id="KW-1015">Disulfide bond</keyword>
<evidence type="ECO:0000256" key="3">
    <source>
        <dbReference type="ARBA" id="ARBA00023002"/>
    </source>
</evidence>
<evidence type="ECO:0000256" key="4">
    <source>
        <dbReference type="ARBA" id="ARBA00023157"/>
    </source>
</evidence>
<dbReference type="PROSITE" id="PS51352">
    <property type="entry name" value="THIOREDOXIN_2"/>
    <property type="match status" value="1"/>
</dbReference>
<protein>
    <submittedName>
        <fullName evidence="8">Thiol:disulfide interchange protein DsbA</fullName>
    </submittedName>
</protein>
<organism evidence="8 9">
    <name type="scientific">candidate division WS6 bacterium GW2011_GWE1_34_7</name>
    <dbReference type="NCBI Taxonomy" id="1619093"/>
    <lineage>
        <taxon>Bacteria</taxon>
        <taxon>Candidatus Dojkabacteria</taxon>
    </lineage>
</organism>
<keyword evidence="6" id="KW-1133">Transmembrane helix</keyword>
<reference evidence="8 9" key="1">
    <citation type="journal article" date="2015" name="Nature">
        <title>rRNA introns, odd ribosomes, and small enigmatic genomes across a large radiation of phyla.</title>
        <authorList>
            <person name="Brown C.T."/>
            <person name="Hug L.A."/>
            <person name="Thomas B.C."/>
            <person name="Sharon I."/>
            <person name="Castelle C.J."/>
            <person name="Singh A."/>
            <person name="Wilkins M.J."/>
            <person name="Williams K.H."/>
            <person name="Banfield J.F."/>
        </authorList>
    </citation>
    <scope>NUCLEOTIDE SEQUENCE [LARGE SCALE GENOMIC DNA]</scope>
</reference>
<dbReference type="GO" id="GO:0016491">
    <property type="term" value="F:oxidoreductase activity"/>
    <property type="evidence" value="ECO:0007669"/>
    <property type="project" value="UniProtKB-KW"/>
</dbReference>
<dbReference type="EMBL" id="LBPV01000049">
    <property type="protein sequence ID" value="KKP64282.1"/>
    <property type="molecule type" value="Genomic_DNA"/>
</dbReference>
<dbReference type="AlphaFoldDB" id="A0A0G0EA85"/>
<keyword evidence="6" id="KW-0472">Membrane</keyword>
<dbReference type="PANTHER" id="PTHR13887">
    <property type="entry name" value="GLUTATHIONE S-TRANSFERASE KAPPA"/>
    <property type="match status" value="1"/>
</dbReference>
<dbReference type="InterPro" id="IPR036249">
    <property type="entry name" value="Thioredoxin-like_sf"/>
</dbReference>
<sequence>MSKEEQTKKKNDEFVIDLDSIAVPGAIILAGLIIAGAIYFTNKGSSPAADDTANPTANQEEFPEAETTIADSPYLGDIKKAKVAIVEYTDYQCPYCERHATETKPTIIENYVDTGKVIYVVRNFPLDFHGQIAIDTANAALCIDEIGGANKFFEFYARGFSQTSTDDLAQIAKDLGINTDKYNTCMSENRYKDIIDRDLSDGSKAGVTGTPGFIIGVLDDDGNVKGKLVSGAYPYESFETLIEEML</sequence>
<evidence type="ECO:0000256" key="2">
    <source>
        <dbReference type="ARBA" id="ARBA00022729"/>
    </source>
</evidence>
<accession>A0A0G0EA85</accession>
<dbReference type="PANTHER" id="PTHR13887:SF14">
    <property type="entry name" value="DISULFIDE BOND FORMATION PROTEIN D"/>
    <property type="match status" value="1"/>
</dbReference>
<keyword evidence="5" id="KW-0676">Redox-active center</keyword>
<evidence type="ECO:0000256" key="1">
    <source>
        <dbReference type="ARBA" id="ARBA00005791"/>
    </source>
</evidence>
<gene>
    <name evidence="8" type="ORF">UR61_C0049G0005</name>
</gene>
<keyword evidence="6" id="KW-0812">Transmembrane</keyword>